<dbReference type="AlphaFoldDB" id="A0A7Y9JZS6"/>
<feature type="transmembrane region" description="Helical" evidence="3">
    <location>
        <begin position="198"/>
        <end position="215"/>
    </location>
</feature>
<keyword evidence="8" id="KW-1185">Reference proteome</keyword>
<sequence length="670" mass="70750">MRPGRDVLTGAVVAVLYALAVWAGRDTVLAGTDTALTAPAVGVAAAWVLVRRTDRSTWPDVLVGFALTAAVTAATGTAPAVAVAIGAFHMLQAVVFAALVRPLCPATWRSRARAPLNRHDVWGFLLAGAGASLASGLAIAASRALTPAGVSWDEVTIWVSRNTMGSFTVGTLVVVMRIWWPHRHGDDEYVHRMPRRSVVEYAVVAVVSPVMYVVWFLELSWLPLVFPLIGLTIWVGVRLSLPFVVLHDSVTGAVAVVITLGGVGPFAVIEDPTVRILVAHLFTGMVALVGLALAVMQEELNASLREAEQARRDARQQAQTLTTVVDTMDEGLGVVDGEGRLLLRNARARALLGGRSDEGLLGNAALFGVHRLDGTPMPDAELPHQVTLATGQPLRDVDVVVRNADVPEGRVLRFNCTPMRPQDGGGVVSVLRDVTALHQELAIAARVQRALLPQVLPVLAGYDLASAFVPAGSVGGDFYDWQETPTGLVVTLADVMGKGAGAAILAATLRTTLHEQSASDDVAAVLARAERRLSAELQDVGAFITAVRMHLSPTTGEVSYTDAGHGLSMVVHPDGTRTRLLAGRPPLGLVPDAPYPTSRTTLARGEMLLSFSDGVLDALGGSIDELGEVAALAHDAPTSHEAVRRLLARVEGTGLQEDDVTVVAIRRDAA</sequence>
<reference evidence="5 8" key="2">
    <citation type="submission" date="2021-01" db="EMBL/GenBank/DDBJ databases">
        <title>Whole genome shotgun sequence of Cellulomonas oligotrophica NBRC 109435.</title>
        <authorList>
            <person name="Komaki H."/>
            <person name="Tamura T."/>
        </authorList>
    </citation>
    <scope>NUCLEOTIDE SEQUENCE [LARGE SCALE GENOMIC DNA]</scope>
    <source>
        <strain evidence="5 8">NBRC 109435</strain>
    </source>
</reference>
<feature type="transmembrane region" description="Helical" evidence="3">
    <location>
        <begin position="249"/>
        <end position="268"/>
    </location>
</feature>
<keyword evidence="3" id="KW-0472">Membrane</keyword>
<feature type="transmembrane region" description="Helical" evidence="3">
    <location>
        <begin position="157"/>
        <end position="178"/>
    </location>
</feature>
<feature type="transmembrane region" description="Helical" evidence="3">
    <location>
        <begin position="274"/>
        <end position="295"/>
    </location>
</feature>
<keyword evidence="3" id="KW-1133">Transmembrane helix</keyword>
<evidence type="ECO:0000256" key="2">
    <source>
        <dbReference type="SAM" id="Coils"/>
    </source>
</evidence>
<feature type="coiled-coil region" evidence="2">
    <location>
        <begin position="293"/>
        <end position="324"/>
    </location>
</feature>
<dbReference type="Gene3D" id="3.30.450.20">
    <property type="entry name" value="PAS domain"/>
    <property type="match status" value="1"/>
</dbReference>
<feature type="transmembrane region" description="Helical" evidence="3">
    <location>
        <begin position="57"/>
        <end position="74"/>
    </location>
</feature>
<dbReference type="Gene3D" id="3.60.40.10">
    <property type="entry name" value="PPM-type phosphatase domain"/>
    <property type="match status" value="1"/>
</dbReference>
<protein>
    <submittedName>
        <fullName evidence="6">PAS domain-containing protein</fullName>
    </submittedName>
</protein>
<keyword evidence="3" id="KW-0812">Transmembrane</keyword>
<dbReference type="Proteomes" id="UP000577956">
    <property type="component" value="Unassembled WGS sequence"/>
</dbReference>
<feature type="domain" description="PAS" evidence="4">
    <location>
        <begin position="317"/>
        <end position="358"/>
    </location>
</feature>
<reference evidence="6 7" key="1">
    <citation type="submission" date="2020-07" db="EMBL/GenBank/DDBJ databases">
        <title>Sequencing the genomes of 1000 actinobacteria strains.</title>
        <authorList>
            <person name="Klenk H.-P."/>
        </authorList>
    </citation>
    <scope>NUCLEOTIDE SEQUENCE [LARGE SCALE GENOMIC DNA]</scope>
    <source>
        <strain evidence="6 7">DSM 24482</strain>
    </source>
</reference>
<dbReference type="SUPFAM" id="SSF81606">
    <property type="entry name" value="PP2C-like"/>
    <property type="match status" value="1"/>
</dbReference>
<dbReference type="SUPFAM" id="SSF55785">
    <property type="entry name" value="PYP-like sensor domain (PAS domain)"/>
    <property type="match status" value="1"/>
</dbReference>
<dbReference type="PANTHER" id="PTHR43156">
    <property type="entry name" value="STAGE II SPORULATION PROTEIN E-RELATED"/>
    <property type="match status" value="1"/>
</dbReference>
<dbReference type="InterPro" id="IPR013656">
    <property type="entry name" value="PAS_4"/>
</dbReference>
<accession>A0A7Y9JZS6</accession>
<evidence type="ECO:0000313" key="5">
    <source>
        <dbReference type="EMBL" id="GIG32555.1"/>
    </source>
</evidence>
<dbReference type="EMBL" id="JACCBK010000001">
    <property type="protein sequence ID" value="NYD86555.1"/>
    <property type="molecule type" value="Genomic_DNA"/>
</dbReference>
<dbReference type="InterPro" id="IPR035965">
    <property type="entry name" value="PAS-like_dom_sf"/>
</dbReference>
<keyword evidence="1" id="KW-0378">Hydrolase</keyword>
<dbReference type="EMBL" id="BONN01000004">
    <property type="protein sequence ID" value="GIG32555.1"/>
    <property type="molecule type" value="Genomic_DNA"/>
</dbReference>
<gene>
    <name evidence="6" type="ORF">BKA21_002104</name>
    <name evidence="5" type="ORF">Col01nite_17140</name>
</gene>
<dbReference type="RefSeq" id="WP_140458157.1">
    <property type="nucleotide sequence ID" value="NZ_BAABFI010000001.1"/>
</dbReference>
<feature type="transmembrane region" description="Helical" evidence="3">
    <location>
        <begin position="30"/>
        <end position="50"/>
    </location>
</feature>
<dbReference type="PANTHER" id="PTHR43156:SF2">
    <property type="entry name" value="STAGE II SPORULATION PROTEIN E"/>
    <property type="match status" value="1"/>
</dbReference>
<keyword evidence="2" id="KW-0175">Coiled coil</keyword>
<dbReference type="GO" id="GO:0016791">
    <property type="term" value="F:phosphatase activity"/>
    <property type="evidence" value="ECO:0007669"/>
    <property type="project" value="TreeGrafter"/>
</dbReference>
<dbReference type="PROSITE" id="PS50112">
    <property type="entry name" value="PAS"/>
    <property type="match status" value="1"/>
</dbReference>
<feature type="transmembrane region" description="Helical" evidence="3">
    <location>
        <begin position="80"/>
        <end position="100"/>
    </location>
</feature>
<evidence type="ECO:0000313" key="8">
    <source>
        <dbReference type="Proteomes" id="UP000618382"/>
    </source>
</evidence>
<dbReference type="Pfam" id="PF07228">
    <property type="entry name" value="SpoIIE"/>
    <property type="match status" value="1"/>
</dbReference>
<feature type="transmembrane region" description="Helical" evidence="3">
    <location>
        <begin position="7"/>
        <end position="24"/>
    </location>
</feature>
<name>A0A7Y9JZS6_9CELL</name>
<dbReference type="InterPro" id="IPR000014">
    <property type="entry name" value="PAS"/>
</dbReference>
<evidence type="ECO:0000313" key="6">
    <source>
        <dbReference type="EMBL" id="NYD86555.1"/>
    </source>
</evidence>
<comment type="caution">
    <text evidence="6">The sequence shown here is derived from an EMBL/GenBank/DDBJ whole genome shotgun (WGS) entry which is preliminary data.</text>
</comment>
<proteinExistence type="predicted"/>
<dbReference type="Pfam" id="PF08448">
    <property type="entry name" value="PAS_4"/>
    <property type="match status" value="1"/>
</dbReference>
<evidence type="ECO:0000313" key="7">
    <source>
        <dbReference type="Proteomes" id="UP000577956"/>
    </source>
</evidence>
<dbReference type="SMART" id="SM00331">
    <property type="entry name" value="PP2C_SIG"/>
    <property type="match status" value="1"/>
</dbReference>
<dbReference type="InterPro" id="IPR001932">
    <property type="entry name" value="PPM-type_phosphatase-like_dom"/>
</dbReference>
<dbReference type="Proteomes" id="UP000618382">
    <property type="component" value="Unassembled WGS sequence"/>
</dbReference>
<evidence type="ECO:0000256" key="3">
    <source>
        <dbReference type="SAM" id="Phobius"/>
    </source>
</evidence>
<evidence type="ECO:0000256" key="1">
    <source>
        <dbReference type="ARBA" id="ARBA00022801"/>
    </source>
</evidence>
<dbReference type="InterPro" id="IPR036457">
    <property type="entry name" value="PPM-type-like_dom_sf"/>
</dbReference>
<evidence type="ECO:0000259" key="4">
    <source>
        <dbReference type="PROSITE" id="PS50112"/>
    </source>
</evidence>
<feature type="transmembrane region" description="Helical" evidence="3">
    <location>
        <begin position="121"/>
        <end position="145"/>
    </location>
</feature>
<organism evidence="6 7">
    <name type="scientific">Cellulomonas oligotrophica</name>
    <dbReference type="NCBI Taxonomy" id="931536"/>
    <lineage>
        <taxon>Bacteria</taxon>
        <taxon>Bacillati</taxon>
        <taxon>Actinomycetota</taxon>
        <taxon>Actinomycetes</taxon>
        <taxon>Micrococcales</taxon>
        <taxon>Cellulomonadaceae</taxon>
        <taxon>Cellulomonas</taxon>
    </lineage>
</organism>
<dbReference type="InterPro" id="IPR052016">
    <property type="entry name" value="Bact_Sigma-Reg"/>
</dbReference>